<feature type="chain" id="PRO_5032418827" evidence="1">
    <location>
        <begin position="23"/>
        <end position="237"/>
    </location>
</feature>
<sequence>MIIGSRRLQGGFGLFFWGFTWLQPFADRCFGQLAVLVPLHREARTSALRQDQHRKRGRTGTFGMLVHLSYSPGLYDNSAASIPTALLAATSPPLSPLASMAQEQLLNIGHGLTIKTMKDNGGRHGTFWGLKRLKKFFRRPLSPSLVPFGSEVPDISIQIENGAAGEADLEAGACETFTLPPATSLSWSQQKSGVSPAQTAARRRMSRQHICSRRKSREPVVVAALETWMPPAWYVSP</sequence>
<dbReference type="Proteomes" id="UP000649617">
    <property type="component" value="Unassembled WGS sequence"/>
</dbReference>
<accession>A0A812MUA9</accession>
<organism evidence="2 3">
    <name type="scientific">Symbiodinium pilosum</name>
    <name type="common">Dinoflagellate</name>
    <dbReference type="NCBI Taxonomy" id="2952"/>
    <lineage>
        <taxon>Eukaryota</taxon>
        <taxon>Sar</taxon>
        <taxon>Alveolata</taxon>
        <taxon>Dinophyceae</taxon>
        <taxon>Suessiales</taxon>
        <taxon>Symbiodiniaceae</taxon>
        <taxon>Symbiodinium</taxon>
    </lineage>
</organism>
<keyword evidence="1" id="KW-0732">Signal</keyword>
<dbReference type="EMBL" id="CAJNIZ010008345">
    <property type="protein sequence ID" value="CAE7266380.1"/>
    <property type="molecule type" value="Genomic_DNA"/>
</dbReference>
<reference evidence="2" key="1">
    <citation type="submission" date="2021-02" db="EMBL/GenBank/DDBJ databases">
        <authorList>
            <person name="Dougan E. K."/>
            <person name="Rhodes N."/>
            <person name="Thang M."/>
            <person name="Chan C."/>
        </authorList>
    </citation>
    <scope>NUCLEOTIDE SEQUENCE</scope>
</reference>
<comment type="caution">
    <text evidence="2">The sequence shown here is derived from an EMBL/GenBank/DDBJ whole genome shotgun (WGS) entry which is preliminary data.</text>
</comment>
<evidence type="ECO:0000256" key="1">
    <source>
        <dbReference type="SAM" id="SignalP"/>
    </source>
</evidence>
<evidence type="ECO:0000313" key="3">
    <source>
        <dbReference type="Proteomes" id="UP000649617"/>
    </source>
</evidence>
<dbReference type="AlphaFoldDB" id="A0A812MUA9"/>
<proteinExistence type="predicted"/>
<keyword evidence="3" id="KW-1185">Reference proteome</keyword>
<evidence type="ECO:0000313" key="2">
    <source>
        <dbReference type="EMBL" id="CAE7266380.1"/>
    </source>
</evidence>
<name>A0A812MUA9_SYMPI</name>
<feature type="signal peptide" evidence="1">
    <location>
        <begin position="1"/>
        <end position="22"/>
    </location>
</feature>
<gene>
    <name evidence="2" type="ORF">SPIL2461_LOCUS5762</name>
</gene>
<protein>
    <submittedName>
        <fullName evidence="2">Uncharacterized protein</fullName>
    </submittedName>
</protein>